<keyword evidence="2" id="KW-0326">Glycosidase</keyword>
<evidence type="ECO:0000313" key="6">
    <source>
        <dbReference type="EMBL" id="OIT03550.1"/>
    </source>
</evidence>
<dbReference type="Proteomes" id="UP000187609">
    <property type="component" value="Unassembled WGS sequence"/>
</dbReference>
<evidence type="ECO:0000256" key="2">
    <source>
        <dbReference type="ARBA" id="ARBA00023295"/>
    </source>
</evidence>
<feature type="domain" description="GH16" evidence="5">
    <location>
        <begin position="17"/>
        <end position="216"/>
    </location>
</feature>
<dbReference type="GO" id="GO:0010411">
    <property type="term" value="P:xyloglucan metabolic process"/>
    <property type="evidence" value="ECO:0007669"/>
    <property type="project" value="InterPro"/>
</dbReference>
<dbReference type="InterPro" id="IPR013320">
    <property type="entry name" value="ConA-like_dom_sf"/>
</dbReference>
<dbReference type="InterPro" id="IPR000757">
    <property type="entry name" value="Beta-glucanase-like"/>
</dbReference>
<dbReference type="PIRSF" id="PIRSF005604">
    <property type="entry name" value="XET"/>
    <property type="match status" value="1"/>
</dbReference>
<protein>
    <submittedName>
        <fullName evidence="6">Xyloglucan endotransglucosylasehydrolase protein 3</fullName>
    </submittedName>
</protein>
<dbReference type="Gramene" id="OIT03550">
    <property type="protein sequence ID" value="OIT03550"/>
    <property type="gene ID" value="A4A49_40088"/>
</dbReference>
<evidence type="ECO:0000313" key="7">
    <source>
        <dbReference type="Proteomes" id="UP000187609"/>
    </source>
</evidence>
<dbReference type="GO" id="GO:0042546">
    <property type="term" value="P:cell wall biogenesis"/>
    <property type="evidence" value="ECO:0007669"/>
    <property type="project" value="InterPro"/>
</dbReference>
<dbReference type="SMR" id="A0A1J6IF87"/>
<dbReference type="STRING" id="49451.A0A1J6IF87"/>
<keyword evidence="4" id="KW-0732">Signal</keyword>
<evidence type="ECO:0000256" key="1">
    <source>
        <dbReference type="ARBA" id="ARBA00022801"/>
    </source>
</evidence>
<name>A0A1J6IF87_NICAT</name>
<dbReference type="OMA" id="IWNATAW"/>
<dbReference type="GO" id="GO:0016762">
    <property type="term" value="F:xyloglucan:xyloglucosyl transferase activity"/>
    <property type="evidence" value="ECO:0007669"/>
    <property type="project" value="InterPro"/>
</dbReference>
<comment type="caution">
    <text evidence="6">The sequence shown here is derived from an EMBL/GenBank/DDBJ whole genome shotgun (WGS) entry which is preliminary data.</text>
</comment>
<dbReference type="PROSITE" id="PS51762">
    <property type="entry name" value="GH16_2"/>
    <property type="match status" value="1"/>
</dbReference>
<evidence type="ECO:0000256" key="3">
    <source>
        <dbReference type="PIRSR" id="PIRSR005604-1"/>
    </source>
</evidence>
<proteinExistence type="predicted"/>
<dbReference type="AlphaFoldDB" id="A0A1J6IF87"/>
<feature type="active site" description="Proton donor" evidence="3">
    <location>
        <position position="114"/>
    </location>
</feature>
<feature type="chain" id="PRO_5017062610" evidence="4">
    <location>
        <begin position="26"/>
        <end position="280"/>
    </location>
</feature>
<evidence type="ECO:0000259" key="5">
    <source>
        <dbReference type="PROSITE" id="PS51762"/>
    </source>
</evidence>
<feature type="active site" description="Proton donor" evidence="3">
    <location>
        <position position="110"/>
    </location>
</feature>
<accession>A0A1J6IF87</accession>
<dbReference type="PANTHER" id="PTHR31062">
    <property type="entry name" value="XYLOGLUCAN ENDOTRANSGLUCOSYLASE/HYDROLASE PROTEIN 8-RELATED"/>
    <property type="match status" value="1"/>
</dbReference>
<sequence>MNHFPAGLLITLFLIATQYASNGNADEIPFNQTYYQIWGGNHLTISNEGKEVQLFIDQYSGAGFSSKQNFGSGDFRIKLKLPKKNSKGVITTFYLMSKEVNEPARPKHDEVDFEFFGGDGKYTLNTNVFANDEGHREQQFNLWFDPTADFHTYGILWNQYQIVFFVDDIPIRVFKNNTNLGVNYPSNKMHIEATIWNATAWVGEVDWSQGPFTAYFREFSINGCQYQQSNPQYCYRNSYYWNRINYWKLSPKQQQLYEDAREKHMTYDYCRRNAKDFPEC</sequence>
<dbReference type="EMBL" id="MJEQ01037187">
    <property type="protein sequence ID" value="OIT03550.1"/>
    <property type="molecule type" value="Genomic_DNA"/>
</dbReference>
<dbReference type="GO" id="GO:0004553">
    <property type="term" value="F:hydrolase activity, hydrolyzing O-glycosyl compounds"/>
    <property type="evidence" value="ECO:0007669"/>
    <property type="project" value="InterPro"/>
</dbReference>
<dbReference type="KEGG" id="nau:109226347"/>
<dbReference type="Pfam" id="PF00722">
    <property type="entry name" value="Glyco_hydro_16"/>
    <property type="match status" value="1"/>
</dbReference>
<gene>
    <name evidence="6" type="primary">XTH3</name>
    <name evidence="6" type="ORF">A4A49_40088</name>
</gene>
<dbReference type="InterPro" id="IPR044791">
    <property type="entry name" value="Beta-glucanase/XTH"/>
</dbReference>
<dbReference type="Gene3D" id="2.60.120.200">
    <property type="match status" value="1"/>
</dbReference>
<evidence type="ECO:0000256" key="4">
    <source>
        <dbReference type="SAM" id="SignalP"/>
    </source>
</evidence>
<dbReference type="GeneID" id="109226347"/>
<dbReference type="OrthoDB" id="2015456at2759"/>
<feature type="signal peptide" evidence="4">
    <location>
        <begin position="1"/>
        <end position="25"/>
    </location>
</feature>
<keyword evidence="1" id="KW-0378">Hydrolase</keyword>
<keyword evidence="7" id="KW-1185">Reference proteome</keyword>
<dbReference type="InterPro" id="IPR016455">
    <property type="entry name" value="XTH"/>
</dbReference>
<reference evidence="6" key="1">
    <citation type="submission" date="2016-11" db="EMBL/GenBank/DDBJ databases">
        <title>The genome of Nicotiana attenuata.</title>
        <authorList>
            <person name="Xu S."/>
            <person name="Brockmoeller T."/>
            <person name="Gaquerel E."/>
            <person name="Navarro A."/>
            <person name="Kuhl H."/>
            <person name="Gase K."/>
            <person name="Ling Z."/>
            <person name="Zhou W."/>
            <person name="Kreitzer C."/>
            <person name="Stanke M."/>
            <person name="Tang H."/>
            <person name="Lyons E."/>
            <person name="Pandey P."/>
            <person name="Pandey S.P."/>
            <person name="Timmermann B."/>
            <person name="Baldwin I.T."/>
        </authorList>
    </citation>
    <scope>NUCLEOTIDE SEQUENCE [LARGE SCALE GENOMIC DNA]</scope>
    <source>
        <strain evidence="6">UT</strain>
    </source>
</reference>
<organism evidence="6 7">
    <name type="scientific">Nicotiana attenuata</name>
    <name type="common">Coyote tobacco</name>
    <dbReference type="NCBI Taxonomy" id="49451"/>
    <lineage>
        <taxon>Eukaryota</taxon>
        <taxon>Viridiplantae</taxon>
        <taxon>Streptophyta</taxon>
        <taxon>Embryophyta</taxon>
        <taxon>Tracheophyta</taxon>
        <taxon>Spermatophyta</taxon>
        <taxon>Magnoliopsida</taxon>
        <taxon>eudicotyledons</taxon>
        <taxon>Gunneridae</taxon>
        <taxon>Pentapetalae</taxon>
        <taxon>asterids</taxon>
        <taxon>lamiids</taxon>
        <taxon>Solanales</taxon>
        <taxon>Solanaceae</taxon>
        <taxon>Nicotianoideae</taxon>
        <taxon>Nicotianeae</taxon>
        <taxon>Nicotiana</taxon>
    </lineage>
</organism>
<dbReference type="SUPFAM" id="SSF49899">
    <property type="entry name" value="Concanavalin A-like lectins/glucanases"/>
    <property type="match status" value="1"/>
</dbReference>